<name>A0ABQ4NDW1_9BACL</name>
<gene>
    <name evidence="1" type="ORF">PACILC2_50030</name>
</gene>
<dbReference type="EMBL" id="BOVJ01000184">
    <property type="protein sequence ID" value="GIQ66435.1"/>
    <property type="molecule type" value="Genomic_DNA"/>
</dbReference>
<evidence type="ECO:0000313" key="1">
    <source>
        <dbReference type="EMBL" id="GIQ66435.1"/>
    </source>
</evidence>
<keyword evidence="2" id="KW-1185">Reference proteome</keyword>
<dbReference type="Proteomes" id="UP000680304">
    <property type="component" value="Unassembled WGS sequence"/>
</dbReference>
<evidence type="ECO:0000313" key="2">
    <source>
        <dbReference type="Proteomes" id="UP000680304"/>
    </source>
</evidence>
<accession>A0ABQ4NDW1</accession>
<dbReference type="RefSeq" id="WP_307860685.1">
    <property type="nucleotide sequence ID" value="NZ_BOVJ01000184.1"/>
</dbReference>
<reference evidence="1 2" key="1">
    <citation type="submission" date="2021-04" db="EMBL/GenBank/DDBJ databases">
        <title>Draft genome sequence of Paenibacillus cisolokensis, LC2-13A.</title>
        <authorList>
            <person name="Uke A."/>
            <person name="Chhe C."/>
            <person name="Baramee S."/>
            <person name="Kosugi A."/>
        </authorList>
    </citation>
    <scope>NUCLEOTIDE SEQUENCE [LARGE SCALE GENOMIC DNA]</scope>
    <source>
        <strain evidence="1 2">LC2-13A</strain>
    </source>
</reference>
<organism evidence="1 2">
    <name type="scientific">Paenibacillus cisolokensis</name>
    <dbReference type="NCBI Taxonomy" id="1658519"/>
    <lineage>
        <taxon>Bacteria</taxon>
        <taxon>Bacillati</taxon>
        <taxon>Bacillota</taxon>
        <taxon>Bacilli</taxon>
        <taxon>Bacillales</taxon>
        <taxon>Paenibacillaceae</taxon>
        <taxon>Paenibacillus</taxon>
    </lineage>
</organism>
<comment type="caution">
    <text evidence="1">The sequence shown here is derived from an EMBL/GenBank/DDBJ whole genome shotgun (WGS) entry which is preliminary data.</text>
</comment>
<proteinExistence type="predicted"/>
<protein>
    <submittedName>
        <fullName evidence="1">Uncharacterized protein</fullName>
    </submittedName>
</protein>
<sequence>MNSFSKVFAAFIAVLLLYLYPISAAFDQQDDISELVVLRATTTFVDAVRDKGFVSPTMYTDFMEAIAATGNTFDVQMEHGSKKYVPVYDDPTRPDTFRGSYEVHYDLFYNAQILPVLFPNSAAAKDDPARRYKLRAGDTFAVTVKNTNRTPGTILFDFLNQAISPNEKSSFLTAGWCAMRLIEWAIVGALIFLPFATVNRIEVETQRKALLSELRYNTALDAAVDDAARMLTVNANQQRETQYESAKRVALNKDEAIAAFYRTLYASFGIADDPVAQGVLSRCISRLLR</sequence>